<dbReference type="Pfam" id="PF07883">
    <property type="entry name" value="Cupin_2"/>
    <property type="match status" value="1"/>
</dbReference>
<reference evidence="2 3" key="1">
    <citation type="submission" date="2021-01" db="EMBL/GenBank/DDBJ databases">
        <title>Chryseolinea sp. Jin1 Genome sequencing and assembly.</title>
        <authorList>
            <person name="Kim I."/>
        </authorList>
    </citation>
    <scope>NUCLEOTIDE SEQUENCE [LARGE SCALE GENOMIC DNA]</scope>
    <source>
        <strain evidence="2 3">Jin1</strain>
    </source>
</reference>
<dbReference type="CDD" id="cd02238">
    <property type="entry name" value="cupin_KdgF"/>
    <property type="match status" value="1"/>
</dbReference>
<sequence>MPVLKADQIAATPVKPGVQRRVIHLEELMTVVIDFDNGPWSVPEPMHQHVHEQTTYIAAGELIFFCEGEPERRLKAGDLFYVPSNKLHTIQLLSEKARLVDSFNPLRDDLLPK</sequence>
<dbReference type="RefSeq" id="WP_202011512.1">
    <property type="nucleotide sequence ID" value="NZ_JAERRB010000005.1"/>
</dbReference>
<evidence type="ECO:0000313" key="3">
    <source>
        <dbReference type="Proteomes" id="UP000613030"/>
    </source>
</evidence>
<comment type="caution">
    <text evidence="2">The sequence shown here is derived from an EMBL/GenBank/DDBJ whole genome shotgun (WGS) entry which is preliminary data.</text>
</comment>
<organism evidence="2 3">
    <name type="scientific">Chryseolinea lacunae</name>
    <dbReference type="NCBI Taxonomy" id="2801331"/>
    <lineage>
        <taxon>Bacteria</taxon>
        <taxon>Pseudomonadati</taxon>
        <taxon>Bacteroidota</taxon>
        <taxon>Cytophagia</taxon>
        <taxon>Cytophagales</taxon>
        <taxon>Fulvivirgaceae</taxon>
        <taxon>Chryseolinea</taxon>
    </lineage>
</organism>
<dbReference type="SUPFAM" id="SSF51182">
    <property type="entry name" value="RmlC-like cupins"/>
    <property type="match status" value="1"/>
</dbReference>
<keyword evidence="3" id="KW-1185">Reference proteome</keyword>
<accession>A0ABS1KUJ1</accession>
<feature type="domain" description="Cupin type-2" evidence="1">
    <location>
        <begin position="44"/>
        <end position="100"/>
    </location>
</feature>
<dbReference type="Proteomes" id="UP000613030">
    <property type="component" value="Unassembled WGS sequence"/>
</dbReference>
<dbReference type="InterPro" id="IPR014710">
    <property type="entry name" value="RmlC-like_jellyroll"/>
</dbReference>
<dbReference type="Gene3D" id="2.60.120.10">
    <property type="entry name" value="Jelly Rolls"/>
    <property type="match status" value="1"/>
</dbReference>
<dbReference type="EMBL" id="JAERRB010000005">
    <property type="protein sequence ID" value="MBL0742843.1"/>
    <property type="molecule type" value="Genomic_DNA"/>
</dbReference>
<dbReference type="InterPro" id="IPR011051">
    <property type="entry name" value="RmlC_Cupin_sf"/>
</dbReference>
<protein>
    <submittedName>
        <fullName evidence="2">Cupin domain-containing protein</fullName>
    </submittedName>
</protein>
<name>A0ABS1KUJ1_9BACT</name>
<dbReference type="InterPro" id="IPR013096">
    <property type="entry name" value="Cupin_2"/>
</dbReference>
<proteinExistence type="predicted"/>
<evidence type="ECO:0000313" key="2">
    <source>
        <dbReference type="EMBL" id="MBL0742843.1"/>
    </source>
</evidence>
<evidence type="ECO:0000259" key="1">
    <source>
        <dbReference type="Pfam" id="PF07883"/>
    </source>
</evidence>
<gene>
    <name evidence="2" type="ORF">JI741_16570</name>
</gene>